<feature type="domain" description="SET" evidence="9">
    <location>
        <begin position="494"/>
        <end position="611"/>
    </location>
</feature>
<dbReference type="PROSITE" id="PS50280">
    <property type="entry name" value="SET"/>
    <property type="match status" value="1"/>
</dbReference>
<dbReference type="PROSITE" id="PS51215">
    <property type="entry name" value="AWS"/>
    <property type="match status" value="1"/>
</dbReference>
<evidence type="ECO:0000259" key="11">
    <source>
        <dbReference type="PROSITE" id="PS51215"/>
    </source>
</evidence>
<gene>
    <name evidence="12" type="ORF">Sradi_3712600</name>
</gene>
<evidence type="ECO:0000259" key="10">
    <source>
        <dbReference type="PROSITE" id="PS50868"/>
    </source>
</evidence>
<sequence>MGRKSTRKRCTTTGHISLKIKIGNKSCSLGDAAENLSASGNDIPEIFDTMENKLGEEISRDTISPCEKNLENATCADASALSTHLDDSGGLCNPSLNTSSDFHQIVSHGNSVNMGACIENHCSDVGTSPDSEVINCVPDGSFCEKDLPDIHDSLIMSKEYVPPSDVSSLILSREKCKKGKKTDKLLLVGNCALESKQTGGQSTDTAKLSMPLGDFSSLSLPHSKCKKGKKKDKLHEVGDLSVYGKLTGADTTNNDEVPADHGMGQKVGDASMITTVKPYSDGAETNACSGLVAASVSSNSPVHDKLIPCKNGRKLPKCSRAKGVRKARSRILDLPGERNKASKRKGKKSNVGGKHQATEEVGASGALSGMESLLAAAFSKDISAPKVTCEIHLVGSDASWSLIKTNLFLHRSRKTQTIDEAVSVSWYIASACLCVSVGLCHFEVMVCHCKPPSDGRMGCGAKCLNRMLNIECVQGTCPCGELCSNQQFQKRKYAKLKWFRCGKKGYGLQALEDISEGQFLIEYVGEVLDVHAYEARQREYALNGHKHFYFMTLNGSEVIDACAKGNLGRFINHSCDPNCRTEKWMVNGEVCIGLFSLRAIKKGEEVTFDYNYVRVFGAAAKKCVCGSPNCRGYIGGDPLNSEVVVQDDSEDEYLEPVMICGDRDMNDDWNDIISNSLNGGQHEIASKPLANKYNMKKRISTVGESITESHTSEPLTQKVEGVKTVQVEKSMVQDRSEVEHSVANDSATDALEQLDINKITGQSLYGSVSATSKVEPEGLQSQMHFSSQLMDISYQSDRVETKAMSSTHESALMTASPINSLSDMVEPKRKLKYAAVRGRHELPKSSSVAKTNSSSSIRKGKHRMNVVNDKETTDVDTLNAAAEKSKKLPELSVNNRFEAVEEKLNELLDPEGGISKRKDASKGYLKLLFLTAASGNNGHGEAIQSNRDLSMILDALLKTKSRTVLVDVINKNGLQMLHNIMKRYRKEFIKTPILRKLLKVLEYLAAREILTSEHIAGGPPCPGVESFRDSILILTEHADKQVHQIARNFRDRWIPRHLRKNCCMERDDGKIEFHNQHFSYGGLSVSYNHLCDGGAKPSEQINTPEMQSGAASGTVETSTPDLPSALGTICGNNTTKTRKRKSRWDNPVEEYPHSRSRINVAGDDKLNTDEDAPPGFSSPCNGGHRVQSIAASTTMNHQERETCIKQHPVDIISGDSQSRFVARMPLSYGISYSLMQQFGIRKAETSDCWTVAPGVPFHPFPPLPSYPHSKEELPTSAAGCASFSETAEKMEQNNDTCITYHTGQIHPGLCSINPPEQNVSVANGPQIFSKGVCVVWEGNTLGSKSGIIPS</sequence>
<keyword evidence="7" id="KW-0539">Nucleus</keyword>
<evidence type="ECO:0000256" key="5">
    <source>
        <dbReference type="ARBA" id="ARBA00022679"/>
    </source>
</evidence>
<reference evidence="12" key="1">
    <citation type="submission" date="2020-06" db="EMBL/GenBank/DDBJ databases">
        <authorList>
            <person name="Li T."/>
            <person name="Hu X."/>
            <person name="Zhang T."/>
            <person name="Song X."/>
            <person name="Zhang H."/>
            <person name="Dai N."/>
            <person name="Sheng W."/>
            <person name="Hou X."/>
            <person name="Wei L."/>
        </authorList>
    </citation>
    <scope>NUCLEOTIDE SEQUENCE</scope>
    <source>
        <strain evidence="12">G02</strain>
        <tissue evidence="12">Leaf</tissue>
    </source>
</reference>
<dbReference type="GO" id="GO:0046975">
    <property type="term" value="F:histone H3K36 methyltransferase activity"/>
    <property type="evidence" value="ECO:0007669"/>
    <property type="project" value="InterPro"/>
</dbReference>
<dbReference type="SMART" id="SM00570">
    <property type="entry name" value="AWS"/>
    <property type="match status" value="1"/>
</dbReference>
<feature type="compositionally biased region" description="Polar residues" evidence="8">
    <location>
        <begin position="1099"/>
        <end position="1121"/>
    </location>
</feature>
<evidence type="ECO:0000256" key="3">
    <source>
        <dbReference type="ARBA" id="ARBA00022454"/>
    </source>
</evidence>
<dbReference type="GO" id="GO:0005694">
    <property type="term" value="C:chromosome"/>
    <property type="evidence" value="ECO:0007669"/>
    <property type="project" value="UniProtKB-SubCell"/>
</dbReference>
<protein>
    <submittedName>
        <fullName evidence="12">Histone-lysine N-methyltransferase ASHH2</fullName>
    </submittedName>
</protein>
<evidence type="ECO:0000256" key="6">
    <source>
        <dbReference type="ARBA" id="ARBA00022691"/>
    </source>
</evidence>
<dbReference type="GO" id="GO:0005634">
    <property type="term" value="C:nucleus"/>
    <property type="evidence" value="ECO:0007669"/>
    <property type="project" value="UniProtKB-SubCell"/>
</dbReference>
<dbReference type="Gene3D" id="2.170.270.10">
    <property type="entry name" value="SET domain"/>
    <property type="match status" value="1"/>
</dbReference>
<comment type="caution">
    <text evidence="12">The sequence shown here is derived from an EMBL/GenBank/DDBJ whole genome shotgun (WGS) entry which is preliminary data.</text>
</comment>
<dbReference type="Pfam" id="PF17907">
    <property type="entry name" value="AWS"/>
    <property type="match status" value="1"/>
</dbReference>
<dbReference type="InterPro" id="IPR050777">
    <property type="entry name" value="SET2_Histone-Lys_MeTrsfase"/>
</dbReference>
<evidence type="ECO:0000256" key="7">
    <source>
        <dbReference type="ARBA" id="ARBA00023242"/>
    </source>
</evidence>
<dbReference type="SMART" id="SM00508">
    <property type="entry name" value="PostSET"/>
    <property type="match status" value="1"/>
</dbReference>
<dbReference type="PROSITE" id="PS50868">
    <property type="entry name" value="POST_SET"/>
    <property type="match status" value="1"/>
</dbReference>
<evidence type="ECO:0000256" key="1">
    <source>
        <dbReference type="ARBA" id="ARBA00004123"/>
    </source>
</evidence>
<accession>A0AAW2PXM4</accession>
<keyword evidence="5" id="KW-0808">Transferase</keyword>
<dbReference type="InterPro" id="IPR001214">
    <property type="entry name" value="SET_dom"/>
</dbReference>
<feature type="domain" description="Post-SET" evidence="10">
    <location>
        <begin position="619"/>
        <end position="635"/>
    </location>
</feature>
<dbReference type="InterPro" id="IPR006560">
    <property type="entry name" value="AWS_dom"/>
</dbReference>
<keyword evidence="4" id="KW-0489">Methyltransferase</keyword>
<dbReference type="Pfam" id="PF00856">
    <property type="entry name" value="SET"/>
    <property type="match status" value="1"/>
</dbReference>
<feature type="region of interest" description="Disordered" evidence="8">
    <location>
        <begin position="331"/>
        <end position="359"/>
    </location>
</feature>
<keyword evidence="6" id="KW-0949">S-adenosyl-L-methionine</keyword>
<name>A0AAW2PXM4_SESRA</name>
<dbReference type="InterPro" id="IPR044437">
    <property type="entry name" value="SETD2/Set2_SET"/>
</dbReference>
<comment type="subcellular location">
    <subcellularLocation>
        <location evidence="2">Chromosome</location>
    </subcellularLocation>
    <subcellularLocation>
        <location evidence="1">Nucleus</location>
    </subcellularLocation>
</comment>
<feature type="region of interest" description="Disordered" evidence="8">
    <location>
        <begin position="1096"/>
        <end position="1153"/>
    </location>
</feature>
<evidence type="ECO:0000256" key="2">
    <source>
        <dbReference type="ARBA" id="ARBA00004286"/>
    </source>
</evidence>
<feature type="compositionally biased region" description="Basic and acidic residues" evidence="8">
    <location>
        <begin position="1143"/>
        <end position="1153"/>
    </location>
</feature>
<evidence type="ECO:0000313" key="12">
    <source>
        <dbReference type="EMBL" id="KAL0360281.1"/>
    </source>
</evidence>
<evidence type="ECO:0000256" key="4">
    <source>
        <dbReference type="ARBA" id="ARBA00022603"/>
    </source>
</evidence>
<evidence type="ECO:0000259" key="9">
    <source>
        <dbReference type="PROSITE" id="PS50280"/>
    </source>
</evidence>
<proteinExistence type="predicted"/>
<reference evidence="12" key="2">
    <citation type="journal article" date="2024" name="Plant">
        <title>Genomic evolution and insights into agronomic trait innovations of Sesamum species.</title>
        <authorList>
            <person name="Miao H."/>
            <person name="Wang L."/>
            <person name="Qu L."/>
            <person name="Liu H."/>
            <person name="Sun Y."/>
            <person name="Le M."/>
            <person name="Wang Q."/>
            <person name="Wei S."/>
            <person name="Zheng Y."/>
            <person name="Lin W."/>
            <person name="Duan Y."/>
            <person name="Cao H."/>
            <person name="Xiong S."/>
            <person name="Wang X."/>
            <person name="Wei L."/>
            <person name="Li C."/>
            <person name="Ma Q."/>
            <person name="Ju M."/>
            <person name="Zhao R."/>
            <person name="Li G."/>
            <person name="Mu C."/>
            <person name="Tian Q."/>
            <person name="Mei H."/>
            <person name="Zhang T."/>
            <person name="Gao T."/>
            <person name="Zhang H."/>
        </authorList>
    </citation>
    <scope>NUCLEOTIDE SEQUENCE</scope>
    <source>
        <strain evidence="12">G02</strain>
    </source>
</reference>
<dbReference type="CDD" id="cd19172">
    <property type="entry name" value="SET_SETD2"/>
    <property type="match status" value="1"/>
</dbReference>
<evidence type="ECO:0000256" key="8">
    <source>
        <dbReference type="SAM" id="MobiDB-lite"/>
    </source>
</evidence>
<dbReference type="EMBL" id="JACGWJ010000016">
    <property type="protein sequence ID" value="KAL0360281.1"/>
    <property type="molecule type" value="Genomic_DNA"/>
</dbReference>
<dbReference type="SUPFAM" id="SSF82199">
    <property type="entry name" value="SET domain"/>
    <property type="match status" value="1"/>
</dbReference>
<dbReference type="InterPro" id="IPR003616">
    <property type="entry name" value="Post-SET_dom"/>
</dbReference>
<feature type="domain" description="AWS" evidence="11">
    <location>
        <begin position="442"/>
        <end position="492"/>
    </location>
</feature>
<dbReference type="SMART" id="SM00317">
    <property type="entry name" value="SET"/>
    <property type="match status" value="1"/>
</dbReference>
<dbReference type="PANTHER" id="PTHR22884">
    <property type="entry name" value="SET DOMAIN PROTEINS"/>
    <property type="match status" value="1"/>
</dbReference>
<dbReference type="FunFam" id="2.170.270.10:FF:000035">
    <property type="entry name" value="Histone-lysine N-methyltransferase"/>
    <property type="match status" value="1"/>
</dbReference>
<organism evidence="12">
    <name type="scientific">Sesamum radiatum</name>
    <name type="common">Black benniseed</name>
    <dbReference type="NCBI Taxonomy" id="300843"/>
    <lineage>
        <taxon>Eukaryota</taxon>
        <taxon>Viridiplantae</taxon>
        <taxon>Streptophyta</taxon>
        <taxon>Embryophyta</taxon>
        <taxon>Tracheophyta</taxon>
        <taxon>Spermatophyta</taxon>
        <taxon>Magnoliopsida</taxon>
        <taxon>eudicotyledons</taxon>
        <taxon>Gunneridae</taxon>
        <taxon>Pentapetalae</taxon>
        <taxon>asterids</taxon>
        <taxon>lamiids</taxon>
        <taxon>Lamiales</taxon>
        <taxon>Pedaliaceae</taxon>
        <taxon>Sesamum</taxon>
    </lineage>
</organism>
<dbReference type="InterPro" id="IPR046341">
    <property type="entry name" value="SET_dom_sf"/>
</dbReference>
<keyword evidence="3" id="KW-0158">Chromosome</keyword>
<dbReference type="GO" id="GO:0032259">
    <property type="term" value="P:methylation"/>
    <property type="evidence" value="ECO:0007669"/>
    <property type="project" value="UniProtKB-KW"/>
</dbReference>